<dbReference type="SUPFAM" id="SSF55920">
    <property type="entry name" value="Creatinase/aminopeptidase"/>
    <property type="match status" value="1"/>
</dbReference>
<dbReference type="InterPro" id="IPR036005">
    <property type="entry name" value="Creatinase/aminopeptidase-like"/>
</dbReference>
<dbReference type="InterPro" id="IPR000994">
    <property type="entry name" value="Pept_M24"/>
</dbReference>
<feature type="domain" description="Peptidase M24" evidence="1">
    <location>
        <begin position="127"/>
        <end position="319"/>
    </location>
</feature>
<dbReference type="EMBL" id="JAFBCF010000001">
    <property type="protein sequence ID" value="MBM7798433.1"/>
    <property type="molecule type" value="Genomic_DNA"/>
</dbReference>
<dbReference type="Gene3D" id="3.90.230.10">
    <property type="entry name" value="Creatinase/methionine aminopeptidase superfamily"/>
    <property type="match status" value="1"/>
</dbReference>
<evidence type="ECO:0000313" key="3">
    <source>
        <dbReference type="Proteomes" id="UP000704762"/>
    </source>
</evidence>
<keyword evidence="2" id="KW-0378">Hydrolase</keyword>
<keyword evidence="2" id="KW-0031">Aminopeptidase</keyword>
<dbReference type="Proteomes" id="UP000704762">
    <property type="component" value="Unassembled WGS sequence"/>
</dbReference>
<keyword evidence="3" id="KW-1185">Reference proteome</keyword>
<organism evidence="2 3">
    <name type="scientific">Microlunatus panaciterrae</name>
    <dbReference type="NCBI Taxonomy" id="400768"/>
    <lineage>
        <taxon>Bacteria</taxon>
        <taxon>Bacillati</taxon>
        <taxon>Actinomycetota</taxon>
        <taxon>Actinomycetes</taxon>
        <taxon>Propionibacteriales</taxon>
        <taxon>Propionibacteriaceae</taxon>
        <taxon>Microlunatus</taxon>
    </lineage>
</organism>
<reference evidence="2 3" key="1">
    <citation type="submission" date="2021-01" db="EMBL/GenBank/DDBJ databases">
        <title>Sequencing the genomes of 1000 actinobacteria strains.</title>
        <authorList>
            <person name="Klenk H.-P."/>
        </authorList>
    </citation>
    <scope>NUCLEOTIDE SEQUENCE [LARGE SCALE GENOMIC DNA]</scope>
    <source>
        <strain evidence="2 3">DSM 18662</strain>
    </source>
</reference>
<dbReference type="Pfam" id="PF00557">
    <property type="entry name" value="Peptidase_M24"/>
    <property type="match status" value="1"/>
</dbReference>
<evidence type="ECO:0000313" key="2">
    <source>
        <dbReference type="EMBL" id="MBM7798433.1"/>
    </source>
</evidence>
<dbReference type="PANTHER" id="PTHR46112:SF2">
    <property type="entry name" value="XAA-PRO AMINOPEPTIDASE P-RELATED"/>
    <property type="match status" value="1"/>
</dbReference>
<dbReference type="InterPro" id="IPR050659">
    <property type="entry name" value="Peptidase_M24B"/>
</dbReference>
<evidence type="ECO:0000259" key="1">
    <source>
        <dbReference type="Pfam" id="PF00557"/>
    </source>
</evidence>
<keyword evidence="2" id="KW-0645">Protease</keyword>
<dbReference type="CDD" id="cd01066">
    <property type="entry name" value="APP_MetAP"/>
    <property type="match status" value="1"/>
</dbReference>
<dbReference type="GO" id="GO:0004177">
    <property type="term" value="F:aminopeptidase activity"/>
    <property type="evidence" value="ECO:0007669"/>
    <property type="project" value="UniProtKB-KW"/>
</dbReference>
<dbReference type="RefSeq" id="WP_204916972.1">
    <property type="nucleotide sequence ID" value="NZ_BAAAQP010000008.1"/>
</dbReference>
<sequence>MTDLEEHQIKRDRLLKILADHGADRLLLTSQTALAWYLEGARIHVSLAAPPIVALLVSSEADELILTSNEADRLVSEELPSWVRVREVGWQQQPALAATGDVLAEDAVAAELRAARTPLLPSETDRFRSLGAGTARLLTEVLSGCRPEQPEREVAAAVTAGVVALGAEPLVVLVGGAERVRHRHPLPTAAPLGRRALVVVCARRDGLVINVSRWVRFGPPTEVESSADRRILEVESAFLDALRPGSTLGEVLDAGRQAYPGYGFDRDEWRRHHQGGVAGYAGRDPRATEGAPDRICLGQAFAWNPSAPGCKVEDTVLLTGDGIEVLTVDPRWPTVECAGRLRPAVLELRP</sequence>
<comment type="caution">
    <text evidence="2">The sequence shown here is derived from an EMBL/GenBank/DDBJ whole genome shotgun (WGS) entry which is preliminary data.</text>
</comment>
<gene>
    <name evidence="2" type="ORF">JOE57_001354</name>
</gene>
<dbReference type="PANTHER" id="PTHR46112">
    <property type="entry name" value="AMINOPEPTIDASE"/>
    <property type="match status" value="1"/>
</dbReference>
<name>A0ABS2RHF7_9ACTN</name>
<protein>
    <submittedName>
        <fullName evidence="2">Xaa-Pro aminopeptidase</fullName>
    </submittedName>
</protein>
<proteinExistence type="predicted"/>
<accession>A0ABS2RHF7</accession>